<evidence type="ECO:0000313" key="2">
    <source>
        <dbReference type="EMBL" id="OQR81568.1"/>
    </source>
</evidence>
<feature type="compositionally biased region" description="Basic and acidic residues" evidence="1">
    <location>
        <begin position="111"/>
        <end position="130"/>
    </location>
</feature>
<evidence type="ECO:0000256" key="1">
    <source>
        <dbReference type="SAM" id="MobiDB-lite"/>
    </source>
</evidence>
<comment type="caution">
    <text evidence="2">The sequence shown here is derived from an EMBL/GenBank/DDBJ whole genome shotgun (WGS) entry which is preliminary data.</text>
</comment>
<protein>
    <submittedName>
        <fullName evidence="2">Uncharacterized protein</fullName>
    </submittedName>
</protein>
<keyword evidence="3" id="KW-1185">Reference proteome</keyword>
<dbReference type="AlphaFoldDB" id="A0A1V9Y7C3"/>
<dbReference type="OrthoDB" id="153956at2759"/>
<accession>A0A1V9Y7C3</accession>
<gene>
    <name evidence="2" type="ORF">THRCLA_23343</name>
</gene>
<evidence type="ECO:0000313" key="3">
    <source>
        <dbReference type="Proteomes" id="UP000243217"/>
    </source>
</evidence>
<dbReference type="EMBL" id="JNBS01004952">
    <property type="protein sequence ID" value="OQR81568.1"/>
    <property type="molecule type" value="Genomic_DNA"/>
</dbReference>
<sequence length="130" mass="14479">MAQGSTALKHKNVKNMKAKPTKKKVETRHKKTAAKFTKKGNPTVEVRRGCNGFKKRGDATVTGFINNNIEQIMASRVLQAGSSIMLQDVKKAGKERLKEINQSARTKKKSRVEEKLAEVEKSIKEAEMAP</sequence>
<feature type="region of interest" description="Disordered" evidence="1">
    <location>
        <begin position="100"/>
        <end position="130"/>
    </location>
</feature>
<organism evidence="2 3">
    <name type="scientific">Thraustotheca clavata</name>
    <dbReference type="NCBI Taxonomy" id="74557"/>
    <lineage>
        <taxon>Eukaryota</taxon>
        <taxon>Sar</taxon>
        <taxon>Stramenopiles</taxon>
        <taxon>Oomycota</taxon>
        <taxon>Saprolegniomycetes</taxon>
        <taxon>Saprolegniales</taxon>
        <taxon>Achlyaceae</taxon>
        <taxon>Thraustotheca</taxon>
    </lineage>
</organism>
<feature type="region of interest" description="Disordered" evidence="1">
    <location>
        <begin position="1"/>
        <end position="35"/>
    </location>
</feature>
<proteinExistence type="predicted"/>
<name>A0A1V9Y7C3_9STRA</name>
<dbReference type="Proteomes" id="UP000243217">
    <property type="component" value="Unassembled WGS sequence"/>
</dbReference>
<feature type="compositionally biased region" description="Basic residues" evidence="1">
    <location>
        <begin position="8"/>
        <end position="35"/>
    </location>
</feature>
<reference evidence="2 3" key="1">
    <citation type="journal article" date="2014" name="Genome Biol. Evol.">
        <title>The secreted proteins of Achlya hypogyna and Thraustotheca clavata identify the ancestral oomycete secretome and reveal gene acquisitions by horizontal gene transfer.</title>
        <authorList>
            <person name="Misner I."/>
            <person name="Blouin N."/>
            <person name="Leonard G."/>
            <person name="Richards T.A."/>
            <person name="Lane C.E."/>
        </authorList>
    </citation>
    <scope>NUCLEOTIDE SEQUENCE [LARGE SCALE GENOMIC DNA]</scope>
    <source>
        <strain evidence="2 3">ATCC 34112</strain>
    </source>
</reference>